<feature type="signal peptide" evidence="2">
    <location>
        <begin position="1"/>
        <end position="22"/>
    </location>
</feature>
<feature type="compositionally biased region" description="Polar residues" evidence="1">
    <location>
        <begin position="33"/>
        <end position="45"/>
    </location>
</feature>
<evidence type="ECO:0000256" key="1">
    <source>
        <dbReference type="SAM" id="MobiDB-lite"/>
    </source>
</evidence>
<dbReference type="AlphaFoldDB" id="A0A1H9V6W8"/>
<proteinExistence type="predicted"/>
<feature type="chain" id="PRO_5038925276" description="SGNH/GDSL hydrolase family protein" evidence="2">
    <location>
        <begin position="23"/>
        <end position="377"/>
    </location>
</feature>
<evidence type="ECO:0000256" key="2">
    <source>
        <dbReference type="SAM" id="SignalP"/>
    </source>
</evidence>
<reference evidence="3" key="1">
    <citation type="submission" date="2016-10" db="EMBL/GenBank/DDBJ databases">
        <authorList>
            <person name="de Groot N.N."/>
        </authorList>
    </citation>
    <scope>NUCLEOTIDE SEQUENCE [LARGE SCALE GENOMIC DNA]</scope>
    <source>
        <strain evidence="3">AR40</strain>
    </source>
</reference>
<dbReference type="EMBL" id="FOGJ01000021">
    <property type="protein sequence ID" value="SES17144.1"/>
    <property type="molecule type" value="Genomic_DNA"/>
</dbReference>
<feature type="compositionally biased region" description="Polar residues" evidence="1">
    <location>
        <begin position="65"/>
        <end position="75"/>
    </location>
</feature>
<dbReference type="eggNOG" id="COG2755">
    <property type="taxonomic scope" value="Bacteria"/>
</dbReference>
<protein>
    <recommendedName>
        <fullName evidence="4">SGNH/GDSL hydrolase family protein</fullName>
    </recommendedName>
</protein>
<dbReference type="Proteomes" id="UP000182584">
    <property type="component" value="Unassembled WGS sequence"/>
</dbReference>
<feature type="region of interest" description="Disordered" evidence="1">
    <location>
        <begin position="27"/>
        <end position="103"/>
    </location>
</feature>
<dbReference type="PROSITE" id="PS51257">
    <property type="entry name" value="PROKAR_LIPOPROTEIN"/>
    <property type="match status" value="1"/>
</dbReference>
<dbReference type="OrthoDB" id="2047299at2"/>
<dbReference type="RefSeq" id="WP_074757449.1">
    <property type="nucleotide sequence ID" value="NZ_FOGJ01000021.1"/>
</dbReference>
<sequence>MNRIKNISKVLGLILSVSVLSACTSPGVDNKDVSGTITPASNDGSSIAGAATDADTSGEGASNEDAASNSETTDVADSDNVSEKGSDQSASAATEATIYRDPISNQEPVKDGYLNIVFLGDEQFLTGEAEGNTIPDLMTNRFDYTNIYNLAIKDTTGAIPRSQTSTKPSDYKEPNFTAMAHVLAGDIKADTFSSYLGTDGVAACNKIDVKTVDYYVIGYGYHDYYNGIESTNENNPEDEHTLHGAIVTGIKTLQEVSPNAQFIVCSPYYCRFFDENGKDIGDAFSVTKGLNTLAVYANETVLAADQCTNTLKLPAISGTLFDLNGHTYTQYLESDGLTMNLKGRRIYTDALARLIKYHLGFIGEEEANTTITIADYN</sequence>
<keyword evidence="2" id="KW-0732">Signal</keyword>
<dbReference type="Gene3D" id="3.40.50.1110">
    <property type="entry name" value="SGNH hydrolase"/>
    <property type="match status" value="1"/>
</dbReference>
<accession>A0A1H9V6W8</accession>
<evidence type="ECO:0008006" key="4">
    <source>
        <dbReference type="Google" id="ProtNLM"/>
    </source>
</evidence>
<name>A0A1H9V6W8_BUTFI</name>
<dbReference type="InterPro" id="IPR036514">
    <property type="entry name" value="SGNH_hydro_sf"/>
</dbReference>
<gene>
    <name evidence="3" type="ORF">SAMN04487884_12156</name>
</gene>
<dbReference type="SUPFAM" id="SSF52266">
    <property type="entry name" value="SGNH hydrolase"/>
    <property type="match status" value="1"/>
</dbReference>
<organism evidence="3">
    <name type="scientific">Butyrivibrio fibrisolvens</name>
    <dbReference type="NCBI Taxonomy" id="831"/>
    <lineage>
        <taxon>Bacteria</taxon>
        <taxon>Bacillati</taxon>
        <taxon>Bacillota</taxon>
        <taxon>Clostridia</taxon>
        <taxon>Lachnospirales</taxon>
        <taxon>Lachnospiraceae</taxon>
        <taxon>Butyrivibrio</taxon>
    </lineage>
</organism>
<evidence type="ECO:0000313" key="3">
    <source>
        <dbReference type="EMBL" id="SES17144.1"/>
    </source>
</evidence>